<evidence type="ECO:0000259" key="6">
    <source>
        <dbReference type="PROSITE" id="PS51352"/>
    </source>
</evidence>
<dbReference type="PANTHER" id="PTHR42852">
    <property type="entry name" value="THIOL:DISULFIDE INTERCHANGE PROTEIN DSBE"/>
    <property type="match status" value="1"/>
</dbReference>
<dbReference type="InterPro" id="IPR017937">
    <property type="entry name" value="Thioredoxin_CS"/>
</dbReference>
<dbReference type="InterPro" id="IPR050553">
    <property type="entry name" value="Thioredoxin_ResA/DsbE_sf"/>
</dbReference>
<protein>
    <submittedName>
        <fullName evidence="7">Redoxin domain-containing protein</fullName>
    </submittedName>
</protein>
<keyword evidence="3" id="KW-1015">Disulfide bond</keyword>
<dbReference type="InterPro" id="IPR025380">
    <property type="entry name" value="DUF4369"/>
</dbReference>
<name>A0ABV6L1S3_9SPHI</name>
<dbReference type="Gene3D" id="3.40.30.10">
    <property type="entry name" value="Glutaredoxin"/>
    <property type="match status" value="1"/>
</dbReference>
<comment type="caution">
    <text evidence="7">The sequence shown here is derived from an EMBL/GenBank/DDBJ whole genome shotgun (WGS) entry which is preliminary data.</text>
</comment>
<dbReference type="CDD" id="cd02966">
    <property type="entry name" value="TlpA_like_family"/>
    <property type="match status" value="1"/>
</dbReference>
<keyword evidence="4" id="KW-0676">Redox-active center</keyword>
<dbReference type="Proteomes" id="UP001589828">
    <property type="component" value="Unassembled WGS sequence"/>
</dbReference>
<proteinExistence type="predicted"/>
<sequence>MKYLFVLLTACILSAFAFTPSVPGYQISGNVSGLPDSTWLYLRTATPDKEVDSCRVIGGKFSMTGRIAEKAVPVYLHTAKYTNYVHFWLENTVISVNLKAGAFKKGLIIGSATEDEDRRLDRLRKPYNEAADSLGQVLAKTKDSTEREGLLSRIKSANDEGKEVEKDWVRKYPNSLVSANILNIYAITWGKETTQALYQKLTPEMKATRYGQEINDYLLLNRNLKVGDHYADFEQMNTMGKVVKLSQVKGKYILLDFWASWCGPCREENPKLALTYARFKAKGFAILSVSMDESKSQWLEAVKKDQLTWENVSDLRGDKNKATLMYGINAIPNNFLIDENGIIIARNLRGKELDDKLEKLMP</sequence>
<keyword evidence="2" id="KW-0201">Cytochrome c-type biogenesis</keyword>
<dbReference type="InterPro" id="IPR013766">
    <property type="entry name" value="Thioredoxin_domain"/>
</dbReference>
<evidence type="ECO:0000256" key="3">
    <source>
        <dbReference type="ARBA" id="ARBA00023157"/>
    </source>
</evidence>
<feature type="chain" id="PRO_5045179735" evidence="5">
    <location>
        <begin position="18"/>
        <end position="362"/>
    </location>
</feature>
<keyword evidence="8" id="KW-1185">Reference proteome</keyword>
<feature type="domain" description="Thioredoxin" evidence="6">
    <location>
        <begin position="224"/>
        <end position="362"/>
    </location>
</feature>
<evidence type="ECO:0000256" key="5">
    <source>
        <dbReference type="SAM" id="SignalP"/>
    </source>
</evidence>
<dbReference type="Pfam" id="PF00578">
    <property type="entry name" value="AhpC-TSA"/>
    <property type="match status" value="1"/>
</dbReference>
<comment type="subcellular location">
    <subcellularLocation>
        <location evidence="1">Cell envelope</location>
    </subcellularLocation>
</comment>
<feature type="signal peptide" evidence="5">
    <location>
        <begin position="1"/>
        <end position="17"/>
    </location>
</feature>
<organism evidence="7 8">
    <name type="scientific">Mucilaginibacter angelicae</name>
    <dbReference type="NCBI Taxonomy" id="869718"/>
    <lineage>
        <taxon>Bacteria</taxon>
        <taxon>Pseudomonadati</taxon>
        <taxon>Bacteroidota</taxon>
        <taxon>Sphingobacteriia</taxon>
        <taxon>Sphingobacteriales</taxon>
        <taxon>Sphingobacteriaceae</taxon>
        <taxon>Mucilaginibacter</taxon>
    </lineage>
</organism>
<gene>
    <name evidence="7" type="ORF">ACFFGT_05315</name>
</gene>
<evidence type="ECO:0000256" key="4">
    <source>
        <dbReference type="ARBA" id="ARBA00023284"/>
    </source>
</evidence>
<dbReference type="PROSITE" id="PS51352">
    <property type="entry name" value="THIOREDOXIN_2"/>
    <property type="match status" value="1"/>
</dbReference>
<dbReference type="InterPro" id="IPR000866">
    <property type="entry name" value="AhpC/TSA"/>
</dbReference>
<reference evidence="7 8" key="1">
    <citation type="submission" date="2024-09" db="EMBL/GenBank/DDBJ databases">
        <authorList>
            <person name="Sun Q."/>
            <person name="Mori K."/>
        </authorList>
    </citation>
    <scope>NUCLEOTIDE SEQUENCE [LARGE SCALE GENOMIC DNA]</scope>
    <source>
        <strain evidence="7 8">NCAIM B.02415</strain>
    </source>
</reference>
<evidence type="ECO:0000313" key="8">
    <source>
        <dbReference type="Proteomes" id="UP001589828"/>
    </source>
</evidence>
<evidence type="ECO:0000256" key="1">
    <source>
        <dbReference type="ARBA" id="ARBA00004196"/>
    </source>
</evidence>
<dbReference type="EMBL" id="JBHLTS010000017">
    <property type="protein sequence ID" value="MFC0513606.1"/>
    <property type="molecule type" value="Genomic_DNA"/>
</dbReference>
<accession>A0ABV6L1S3</accession>
<dbReference type="Pfam" id="PF14289">
    <property type="entry name" value="DUF4369"/>
    <property type="match status" value="1"/>
</dbReference>
<keyword evidence="5" id="KW-0732">Signal</keyword>
<dbReference type="SUPFAM" id="SSF52833">
    <property type="entry name" value="Thioredoxin-like"/>
    <property type="match status" value="1"/>
</dbReference>
<dbReference type="InterPro" id="IPR036249">
    <property type="entry name" value="Thioredoxin-like_sf"/>
</dbReference>
<dbReference type="PROSITE" id="PS00194">
    <property type="entry name" value="THIOREDOXIN_1"/>
    <property type="match status" value="1"/>
</dbReference>
<evidence type="ECO:0000256" key="2">
    <source>
        <dbReference type="ARBA" id="ARBA00022748"/>
    </source>
</evidence>
<dbReference type="PANTHER" id="PTHR42852:SF6">
    <property type="entry name" value="THIOL:DISULFIDE INTERCHANGE PROTEIN DSBE"/>
    <property type="match status" value="1"/>
</dbReference>
<dbReference type="RefSeq" id="WP_377021470.1">
    <property type="nucleotide sequence ID" value="NZ_JBHLTS010000017.1"/>
</dbReference>
<evidence type="ECO:0000313" key="7">
    <source>
        <dbReference type="EMBL" id="MFC0513606.1"/>
    </source>
</evidence>